<dbReference type="GO" id="GO:0003824">
    <property type="term" value="F:catalytic activity"/>
    <property type="evidence" value="ECO:0007669"/>
    <property type="project" value="InterPro"/>
</dbReference>
<dbReference type="GO" id="GO:0009116">
    <property type="term" value="P:nucleoside metabolic process"/>
    <property type="evidence" value="ECO:0007669"/>
    <property type="project" value="InterPro"/>
</dbReference>
<dbReference type="InterPro" id="IPR053137">
    <property type="entry name" value="NLR-like"/>
</dbReference>
<keyword evidence="1" id="KW-0677">Repeat</keyword>
<dbReference type="InterPro" id="IPR027417">
    <property type="entry name" value="P-loop_NTPase"/>
</dbReference>
<dbReference type="Gene3D" id="3.40.50.300">
    <property type="entry name" value="P-loop containing nucleotide triphosphate hydrolases"/>
    <property type="match status" value="1"/>
</dbReference>
<dbReference type="SUPFAM" id="SSF52540">
    <property type="entry name" value="P-loop containing nucleoside triphosphate hydrolases"/>
    <property type="match status" value="1"/>
</dbReference>
<dbReference type="AlphaFoldDB" id="A0AAD9XVI3"/>
<evidence type="ECO:0000313" key="3">
    <source>
        <dbReference type="EMBL" id="KAK2728901.1"/>
    </source>
</evidence>
<feature type="domain" description="Nephrocystin 3-like N-terminal" evidence="2">
    <location>
        <begin position="210"/>
        <end position="375"/>
    </location>
</feature>
<protein>
    <submittedName>
        <fullName evidence="3">G-protein beta wd-40 repeats containing</fullName>
    </submittedName>
</protein>
<dbReference type="Pfam" id="PF24883">
    <property type="entry name" value="NPHP3_N"/>
    <property type="match status" value="1"/>
</dbReference>
<dbReference type="InterPro" id="IPR035994">
    <property type="entry name" value="Nucleoside_phosphorylase_sf"/>
</dbReference>
<sequence length="770" mass="87224">MKKKSAYQGISNDCLFQAEYDHVDPDSTCEQCDPTQSIHRDTRDDTDPFIHYGTIASANQVIKYGKTRDRLSKELGVLCFGMEAAGLMQDFPCIVVRGICDYADSHKNKMWQEYAAATVAAFAKELLSVIPPERVLQGKPIQQLIPIAEEHLQVSRQHLNLSSEHLSEHKRTNQILEDRPIDLPIVEEARYDSADVQDSPKCESGTRLRIRETIHHWADDESGEPLFWLVGPAGTGKSTIARTIADTFAAEKRLIAGYFFKRGEQGRNDTTRLFPTLAMQLAEAIPAFKSCLRKSLDDLNRDAVEKKGLEAQFNQLLWDPLTDLSLAGTNRLRGLIVIDALDECERPDHLRQVIDLLSKLGTINTACLRMLVISRSTSAVIAALDGVCHRNLDLDAEHRDETRTDIATFLKQRFISIKNRWEIHETWPDQRQLDRLIHLSITPSPLFIYAATLCRFIDDPDEQEDPMDQLDLWLHQSNRNTPQLDQIYLPILHYVLFGSYNTQKKPKPLAENLRMELFNVLGAVVLGATPLSNKAIAALLGIPTRRVSLWLRHLHAVLSVPRDPDTPVQLPHTSFSDFLLSPQGPSHRDYGIDASRKHAMLAARCIQRMKGGLKRDICEIQRPDVYRHEIDKQMIDAHIPADLQYACLYWVYHLQQGVEPLRDEVCVFLNLHLLHWLEVLALLGKVSVGAAAINQLSNMCQQYSDAPAELREFIRDASNVIASFGSMIEQTPLQAYGALILFSPVRSKVRQRCWDQHLPSLSCIHGMKSD</sequence>
<evidence type="ECO:0000256" key="1">
    <source>
        <dbReference type="ARBA" id="ARBA00022737"/>
    </source>
</evidence>
<dbReference type="Proteomes" id="UP001281614">
    <property type="component" value="Unassembled WGS sequence"/>
</dbReference>
<evidence type="ECO:0000259" key="2">
    <source>
        <dbReference type="Pfam" id="PF24883"/>
    </source>
</evidence>
<dbReference type="SUPFAM" id="SSF53167">
    <property type="entry name" value="Purine and uridine phosphorylases"/>
    <property type="match status" value="1"/>
</dbReference>
<comment type="caution">
    <text evidence="3">The sequence shown here is derived from an EMBL/GenBank/DDBJ whole genome shotgun (WGS) entry which is preliminary data.</text>
</comment>
<proteinExistence type="predicted"/>
<gene>
    <name evidence="3" type="ORF">CKAH01_10729</name>
</gene>
<dbReference type="PANTHER" id="PTHR46082">
    <property type="entry name" value="ATP/GTP-BINDING PROTEIN-RELATED"/>
    <property type="match status" value="1"/>
</dbReference>
<dbReference type="Gene3D" id="3.40.50.1580">
    <property type="entry name" value="Nucleoside phosphorylase domain"/>
    <property type="match status" value="1"/>
</dbReference>
<organism evidence="3 4">
    <name type="scientific">Colletotrichum kahawae</name>
    <name type="common">Coffee berry disease fungus</name>
    <dbReference type="NCBI Taxonomy" id="34407"/>
    <lineage>
        <taxon>Eukaryota</taxon>
        <taxon>Fungi</taxon>
        <taxon>Dikarya</taxon>
        <taxon>Ascomycota</taxon>
        <taxon>Pezizomycotina</taxon>
        <taxon>Sordariomycetes</taxon>
        <taxon>Hypocreomycetidae</taxon>
        <taxon>Glomerellales</taxon>
        <taxon>Glomerellaceae</taxon>
        <taxon>Colletotrichum</taxon>
        <taxon>Colletotrichum gloeosporioides species complex</taxon>
    </lineage>
</organism>
<reference evidence="3" key="1">
    <citation type="submission" date="2023-02" db="EMBL/GenBank/DDBJ databases">
        <title>Colletotrichum kahawae CIFC_Que2 genome sequencing and assembly.</title>
        <authorList>
            <person name="Baroncelli R."/>
        </authorList>
    </citation>
    <scope>NUCLEOTIDE SEQUENCE</scope>
    <source>
        <strain evidence="3">CIFC_Que2</strain>
    </source>
</reference>
<accession>A0AAD9XVI3</accession>
<dbReference type="EMBL" id="VYYT01000875">
    <property type="protein sequence ID" value="KAK2728901.1"/>
    <property type="molecule type" value="Genomic_DNA"/>
</dbReference>
<evidence type="ECO:0000313" key="4">
    <source>
        <dbReference type="Proteomes" id="UP001281614"/>
    </source>
</evidence>
<dbReference type="InterPro" id="IPR056884">
    <property type="entry name" value="NPHP3-like_N"/>
</dbReference>
<dbReference type="PANTHER" id="PTHR46082:SF11">
    <property type="entry name" value="AAA+ ATPASE DOMAIN-CONTAINING PROTEIN-RELATED"/>
    <property type="match status" value="1"/>
</dbReference>
<name>A0AAD9XVI3_COLKA</name>
<keyword evidence="4" id="KW-1185">Reference proteome</keyword>